<reference evidence="3 4" key="1">
    <citation type="journal article" date="2011" name="Stand. Genomic Sci.">
        <title>Complete genome sequence of the gliding freshwater bacterium Fluviicola taffensis type strain (RW262).</title>
        <authorList>
            <person name="Woyke T."/>
            <person name="Chertkov O."/>
            <person name="Lapidus A."/>
            <person name="Nolan M."/>
            <person name="Lucas S."/>
            <person name="Del Rio T.G."/>
            <person name="Tice H."/>
            <person name="Cheng J.F."/>
            <person name="Tapia R."/>
            <person name="Han C."/>
            <person name="Goodwin L."/>
            <person name="Pitluck S."/>
            <person name="Liolios K."/>
            <person name="Pagani I."/>
            <person name="Ivanova N."/>
            <person name="Huntemann M."/>
            <person name="Mavromatis K."/>
            <person name="Mikhailova N."/>
            <person name="Pati A."/>
            <person name="Chen A."/>
            <person name="Palaniappan K."/>
            <person name="Land M."/>
            <person name="Hauser L."/>
            <person name="Brambilla E.M."/>
            <person name="Rohde M."/>
            <person name="Mwirichia R."/>
            <person name="Sikorski J."/>
            <person name="Tindall B.J."/>
            <person name="Goker M."/>
            <person name="Bristow J."/>
            <person name="Eisen J.A."/>
            <person name="Markowitz V."/>
            <person name="Hugenholtz P."/>
            <person name="Klenk H.P."/>
            <person name="Kyrpides N.C."/>
        </authorList>
    </citation>
    <scope>NUCLEOTIDE SEQUENCE [LARGE SCALE GENOMIC DNA]</scope>
    <source>
        <strain evidence="4">DSM 16823 / RW262 / RW262</strain>
    </source>
</reference>
<dbReference type="InterPro" id="IPR013783">
    <property type="entry name" value="Ig-like_fold"/>
</dbReference>
<organism evidence="3 4">
    <name type="scientific">Fluviicola taffensis (strain DSM 16823 / NCIMB 13979 / RW262)</name>
    <dbReference type="NCBI Taxonomy" id="755732"/>
    <lineage>
        <taxon>Bacteria</taxon>
        <taxon>Pseudomonadati</taxon>
        <taxon>Bacteroidota</taxon>
        <taxon>Flavobacteriia</taxon>
        <taxon>Flavobacteriales</taxon>
        <taxon>Crocinitomicaceae</taxon>
        <taxon>Fluviicola</taxon>
    </lineage>
</organism>
<evidence type="ECO:0000313" key="3">
    <source>
        <dbReference type="EMBL" id="AEA45078.1"/>
    </source>
</evidence>
<sequence length="1150" mass="121171" precursor="true">MCLLNRGAYIMFRFLQLSLLALCLTTAVSSYAQRDTVFWFAAPDVSAGVGQSPIMLRFQTYAQPAIITVSQPANGAFVPLVLTMSTYSSDSINLSMFFAQIESPAGNVVSNNGLKITSTGLINAVYEINAPNNKEQFSLKGSKALGTNFYTPFQKHWNNSVTAPATYSGIEIVAIQNNTTVLITPRTAITGHTANSTFSVVLNAGQTYSARDMDVSALTSLAGSIVSSNKPIALTLFDGQLVESTCSDMIGDQLIATPSIGTDYAIYKGTSTNDRIYVLATQNGSTVEVTGAATTSTLINSSETLEIPMVDELLYIKSSKPIYVYHVSGFGCELSAAVVPSINCKGNNNMAFSRSSADSLGVVLVTRTGFEGNFFLNGSSGLITPGMFTDVPGTMGQYKAARIFFNTATIPINSHNMIVNLSDIFTMATITGGGANSGATYAYNTDFFATAYSQAGANDTVCANVSYTLYGSVGGGAISGSWSSNGYGSFQNGLNSVPNIYVPSPLDTLISPIRIILSTTGFCPIARDTMFLEVTPAPIVNANADQSICVNNALVQLNGIISGGAISGVWSTVGTGTFQPNANTLNAEYIPSAADLSLGTLQFVLTSTNSISCATVTDTMSLVFTPAAVVQAGPDTLVVCANNSTVVLSGTVSGPTTTGKWLSSGTGVFTPNNSSLNCSYVPSVADTAAGFVWLYLESTSNGNCLPEQDTIYVSIQDAPKVDAGPNQLKCANSTLVQLNAVVPGGIFGGTWSGGGGTFSPSATALNATYQPTPTEVSNGSVVLTLTSTNNGTCTVVNDAIQINFVSPPFANFSGTSVCEGIQNVFTDFSLPGSGVITSWSWLFGTGQTSTNQNPTHLFATAGSYPVELIVTNSNGCKDTTLINVAVFDKPVANFSTTSSCPNNQVTVSFVDESTSSDVINFWFYDFGGQGSAALANVSQQFTSGGTYTVTHIISTASGCSDTIIIPVVIDPLPDAGFYFNSTGGANIGAPYNFIDTSDYALNYSWNFGDGSTSSSVNPSHIYYANGNYYVVLQITNALGCMDSAIQFIAINTVTNEISTLIPTIISPNGDSSNDVWKLEFLKYGYSNAHIEIYNEWGQTVFTSDGYENPWDGTYKGEPVPDGNYMYVIQLNADASPDIYKGVLMVLRKRD</sequence>
<dbReference type="Gene3D" id="2.60.40.10">
    <property type="entry name" value="Immunoglobulins"/>
    <property type="match status" value="3"/>
</dbReference>
<dbReference type="InterPro" id="IPR026341">
    <property type="entry name" value="T9SS_type_B"/>
</dbReference>
<reference evidence="4" key="2">
    <citation type="submission" date="2011-02" db="EMBL/GenBank/DDBJ databases">
        <title>The complete genome of Fluviicola taffensis DSM 16823.</title>
        <authorList>
            <consortium name="US DOE Joint Genome Institute (JGI-PGF)"/>
            <person name="Lucas S."/>
            <person name="Copeland A."/>
            <person name="Lapidus A."/>
            <person name="Bruce D."/>
            <person name="Goodwin L."/>
            <person name="Pitluck S."/>
            <person name="Kyrpides N."/>
            <person name="Mavromatis K."/>
            <person name="Ivanova N."/>
            <person name="Mikhailova N."/>
            <person name="Pagani I."/>
            <person name="Chertkov O."/>
            <person name="Detter J.C."/>
            <person name="Han C."/>
            <person name="Tapia R."/>
            <person name="Land M."/>
            <person name="Hauser L."/>
            <person name="Markowitz V."/>
            <person name="Cheng J.-F."/>
            <person name="Hugenholtz P."/>
            <person name="Woyke T."/>
            <person name="Wu D."/>
            <person name="Tindall B."/>
            <person name="Pomrenke H.G."/>
            <person name="Brambilla E."/>
            <person name="Klenk H.-P."/>
            <person name="Eisen J.A."/>
        </authorList>
    </citation>
    <scope>NUCLEOTIDE SEQUENCE [LARGE SCALE GENOMIC DNA]</scope>
    <source>
        <strain evidence="4">DSM 16823 / RW262 / RW262</strain>
    </source>
</reference>
<dbReference type="HOGENOM" id="CLU_008272_0_0_10"/>
<dbReference type="KEGG" id="fte:Fluta_3104"/>
<keyword evidence="4" id="KW-1185">Reference proteome</keyword>
<dbReference type="InterPro" id="IPR035234">
    <property type="entry name" value="IgGFc-bd_N"/>
</dbReference>
<keyword evidence="1" id="KW-0732">Signal</keyword>
<dbReference type="NCBIfam" id="TIGR04131">
    <property type="entry name" value="Bac_Flav_CTERM"/>
    <property type="match status" value="1"/>
</dbReference>
<dbReference type="InterPro" id="IPR035986">
    <property type="entry name" value="PKD_dom_sf"/>
</dbReference>
<dbReference type="CDD" id="cd00146">
    <property type="entry name" value="PKD"/>
    <property type="match status" value="3"/>
</dbReference>
<accession>F2IKF2</accession>
<feature type="domain" description="PKD" evidence="2">
    <location>
        <begin position="890"/>
        <end position="958"/>
    </location>
</feature>
<dbReference type="PROSITE" id="PS50093">
    <property type="entry name" value="PKD"/>
    <property type="match status" value="3"/>
</dbReference>
<dbReference type="Pfam" id="PF17517">
    <property type="entry name" value="IgGFc_binding"/>
    <property type="match status" value="1"/>
</dbReference>
<dbReference type="AlphaFoldDB" id="F2IKF2"/>
<dbReference type="Proteomes" id="UP000007463">
    <property type="component" value="Chromosome"/>
</dbReference>
<dbReference type="eggNOG" id="COG3291">
    <property type="taxonomic scope" value="Bacteria"/>
</dbReference>
<feature type="domain" description="PKD" evidence="2">
    <location>
        <begin position="828"/>
        <end position="886"/>
    </location>
</feature>
<dbReference type="Pfam" id="PF13585">
    <property type="entry name" value="CHU_C"/>
    <property type="match status" value="1"/>
</dbReference>
<dbReference type="InterPro" id="IPR000601">
    <property type="entry name" value="PKD_dom"/>
</dbReference>
<dbReference type="SUPFAM" id="SSF49299">
    <property type="entry name" value="PKD domain"/>
    <property type="match status" value="2"/>
</dbReference>
<dbReference type="SMART" id="SM00089">
    <property type="entry name" value="PKD"/>
    <property type="match status" value="3"/>
</dbReference>
<evidence type="ECO:0000259" key="2">
    <source>
        <dbReference type="PROSITE" id="PS50093"/>
    </source>
</evidence>
<protein>
    <submittedName>
        <fullName evidence="3">PKD domain containing protein</fullName>
    </submittedName>
</protein>
<dbReference type="InterPro" id="IPR022409">
    <property type="entry name" value="PKD/Chitinase_dom"/>
</dbReference>
<dbReference type="STRING" id="755732.Fluta_3104"/>
<feature type="signal peptide" evidence="1">
    <location>
        <begin position="1"/>
        <end position="32"/>
    </location>
</feature>
<evidence type="ECO:0000313" key="4">
    <source>
        <dbReference type="Proteomes" id="UP000007463"/>
    </source>
</evidence>
<feature type="chain" id="PRO_5003283803" evidence="1">
    <location>
        <begin position="33"/>
        <end position="1150"/>
    </location>
</feature>
<feature type="domain" description="PKD" evidence="2">
    <location>
        <begin position="972"/>
        <end position="1039"/>
    </location>
</feature>
<name>F2IKF2_FLUTR</name>
<evidence type="ECO:0000256" key="1">
    <source>
        <dbReference type="SAM" id="SignalP"/>
    </source>
</evidence>
<proteinExistence type="predicted"/>
<gene>
    <name evidence="3" type="ordered locus">Fluta_3104</name>
</gene>
<dbReference type="EMBL" id="CP002542">
    <property type="protein sequence ID" value="AEA45078.1"/>
    <property type="molecule type" value="Genomic_DNA"/>
</dbReference>
<dbReference type="Pfam" id="PF18911">
    <property type="entry name" value="PKD_4"/>
    <property type="match status" value="3"/>
</dbReference>